<dbReference type="EMBL" id="DMND01000002">
    <property type="protein sequence ID" value="HAN26142.1"/>
    <property type="molecule type" value="Genomic_DNA"/>
</dbReference>
<feature type="non-terminal residue" evidence="12">
    <location>
        <position position="1"/>
    </location>
</feature>
<evidence type="ECO:0000256" key="2">
    <source>
        <dbReference type="ARBA" id="ARBA00022448"/>
    </source>
</evidence>
<dbReference type="PANTHER" id="PTHR32552">
    <property type="entry name" value="FERRICHROME IRON RECEPTOR-RELATED"/>
    <property type="match status" value="1"/>
</dbReference>
<dbReference type="InterPro" id="IPR000531">
    <property type="entry name" value="Beta-barrel_TonB"/>
</dbReference>
<keyword evidence="9" id="KW-0472">Membrane</keyword>
<evidence type="ECO:0000256" key="10">
    <source>
        <dbReference type="ARBA" id="ARBA00023237"/>
    </source>
</evidence>
<dbReference type="GO" id="GO:0006826">
    <property type="term" value="P:iron ion transport"/>
    <property type="evidence" value="ECO:0007669"/>
    <property type="project" value="UniProtKB-KW"/>
</dbReference>
<feature type="domain" description="TonB-dependent receptor-like beta-barrel" evidence="11">
    <location>
        <begin position="54"/>
        <end position="541"/>
    </location>
</feature>
<keyword evidence="4" id="KW-0410">Iron transport</keyword>
<gene>
    <name evidence="12" type="ORF">DCP75_00105</name>
</gene>
<evidence type="ECO:0000256" key="5">
    <source>
        <dbReference type="ARBA" id="ARBA00022692"/>
    </source>
</evidence>
<protein>
    <submittedName>
        <fullName evidence="12">TonB-dependent receptor</fullName>
    </submittedName>
</protein>
<keyword evidence="12" id="KW-0675">Receptor</keyword>
<evidence type="ECO:0000256" key="6">
    <source>
        <dbReference type="ARBA" id="ARBA00023004"/>
    </source>
</evidence>
<keyword evidence="2" id="KW-0813">Transport</keyword>
<dbReference type="Pfam" id="PF00593">
    <property type="entry name" value="TonB_dep_Rec_b-barrel"/>
    <property type="match status" value="1"/>
</dbReference>
<keyword evidence="7" id="KW-0406">Ion transport</keyword>
<sequence>IGSPSTTKRYLDPASRDELFPNRSAFATIAYLLTDSYFPDFDEIGQREFVTFKDNGVGSGSLGIGKNPDGSDEDFDNFALNIDYELPGGTLTSTTGWSEYQYIDGVDVDWLPLQFIHRDDNQEFEQFSQEFRFASPGGEFFDYVAGVYYEESTLKFDRRVTLDANMNGLVPGLLGVDSLFALVSGGAYSAEQIGRNHLYDQDADSFAVFGQGTFNLSDSVRVTVGLRYTEENKEVDTNQFLSDSITGMDNPSEDFFLRFIQATSFNAYIYDYEQERSTDKWLPSVNVQWDATENSMLYASFSQGFKSGGFTDADDGEPGDLTPGAFPCVPGQPVEACYDPTNPNEDFEFEDEEVDAFEVGGKHTLLDGGMTVNWAAFYTQYDNLQTSIFKGLGFGVTNAAKSEIKGLEVDMLWQATDHLRLGLSGAYLDATYDSFVDAPCTAIQLDVDPLCGTPGGFTSNDLSGAVTTFAPEYTGTFTFDYDYPMNNGLELFLSGEATYRDSFEPGGDNDPIDRIGSYSKVNLRTGLRGENWEIMAYGRNIFDEEVLVQSFDTPVLAGTHSQFVDEGRIIGVRAKYSF</sequence>
<accession>A0A3C1KHK3</accession>
<evidence type="ECO:0000256" key="9">
    <source>
        <dbReference type="ARBA" id="ARBA00023136"/>
    </source>
</evidence>
<keyword evidence="10" id="KW-0998">Cell outer membrane</keyword>
<keyword evidence="5" id="KW-0812">Transmembrane</keyword>
<reference evidence="12 13" key="1">
    <citation type="journal article" date="2018" name="Nat. Biotechnol.">
        <title>A standardized bacterial taxonomy based on genome phylogeny substantially revises the tree of life.</title>
        <authorList>
            <person name="Parks D.H."/>
            <person name="Chuvochina M."/>
            <person name="Waite D.W."/>
            <person name="Rinke C."/>
            <person name="Skarshewski A."/>
            <person name="Chaumeil P.A."/>
            <person name="Hugenholtz P."/>
        </authorList>
    </citation>
    <scope>NUCLEOTIDE SEQUENCE [LARGE SCALE GENOMIC DNA]</scope>
    <source>
        <strain evidence="12">UBA9158</strain>
    </source>
</reference>
<dbReference type="AlphaFoldDB" id="A0A3C1KHK3"/>
<evidence type="ECO:0000256" key="4">
    <source>
        <dbReference type="ARBA" id="ARBA00022496"/>
    </source>
</evidence>
<dbReference type="InterPro" id="IPR036942">
    <property type="entry name" value="Beta-barrel_TonB_sf"/>
</dbReference>
<name>A0A3C1KHK3_9GAMM</name>
<evidence type="ECO:0000256" key="7">
    <source>
        <dbReference type="ARBA" id="ARBA00023065"/>
    </source>
</evidence>
<organism evidence="12 13">
    <name type="scientific">Haliea salexigens</name>
    <dbReference type="NCBI Taxonomy" id="287487"/>
    <lineage>
        <taxon>Bacteria</taxon>
        <taxon>Pseudomonadati</taxon>
        <taxon>Pseudomonadota</taxon>
        <taxon>Gammaproteobacteria</taxon>
        <taxon>Cellvibrionales</taxon>
        <taxon>Halieaceae</taxon>
        <taxon>Haliea</taxon>
    </lineage>
</organism>
<dbReference type="SUPFAM" id="SSF56935">
    <property type="entry name" value="Porins"/>
    <property type="match status" value="1"/>
</dbReference>
<dbReference type="PANTHER" id="PTHR32552:SF81">
    <property type="entry name" value="TONB-DEPENDENT OUTER MEMBRANE RECEPTOR"/>
    <property type="match status" value="1"/>
</dbReference>
<evidence type="ECO:0000259" key="11">
    <source>
        <dbReference type="Pfam" id="PF00593"/>
    </source>
</evidence>
<comment type="caution">
    <text evidence="12">The sequence shown here is derived from an EMBL/GenBank/DDBJ whole genome shotgun (WGS) entry which is preliminary data.</text>
</comment>
<proteinExistence type="predicted"/>
<dbReference type="Proteomes" id="UP000259273">
    <property type="component" value="Unassembled WGS sequence"/>
</dbReference>
<evidence type="ECO:0000313" key="13">
    <source>
        <dbReference type="Proteomes" id="UP000259273"/>
    </source>
</evidence>
<dbReference type="GO" id="GO:0009279">
    <property type="term" value="C:cell outer membrane"/>
    <property type="evidence" value="ECO:0007669"/>
    <property type="project" value="UniProtKB-SubCell"/>
</dbReference>
<evidence type="ECO:0000256" key="8">
    <source>
        <dbReference type="ARBA" id="ARBA00023077"/>
    </source>
</evidence>
<evidence type="ECO:0000256" key="3">
    <source>
        <dbReference type="ARBA" id="ARBA00022452"/>
    </source>
</evidence>
<dbReference type="Gene3D" id="2.40.170.20">
    <property type="entry name" value="TonB-dependent receptor, beta-barrel domain"/>
    <property type="match status" value="1"/>
</dbReference>
<evidence type="ECO:0000256" key="1">
    <source>
        <dbReference type="ARBA" id="ARBA00004571"/>
    </source>
</evidence>
<keyword evidence="6" id="KW-0408">Iron</keyword>
<evidence type="ECO:0000313" key="12">
    <source>
        <dbReference type="EMBL" id="HAN26142.1"/>
    </source>
</evidence>
<dbReference type="STRING" id="1121937.GCA_000423125_02410"/>
<dbReference type="InterPro" id="IPR039426">
    <property type="entry name" value="TonB-dep_rcpt-like"/>
</dbReference>
<keyword evidence="3" id="KW-1134">Transmembrane beta strand</keyword>
<keyword evidence="8" id="KW-0798">TonB box</keyword>
<comment type="subcellular location">
    <subcellularLocation>
        <location evidence="1">Cell outer membrane</location>
        <topology evidence="1">Multi-pass membrane protein</topology>
    </subcellularLocation>
</comment>